<keyword evidence="6" id="KW-0677">Repeat</keyword>
<evidence type="ECO:0000259" key="15">
    <source>
        <dbReference type="PROSITE" id="PS50268"/>
    </source>
</evidence>
<organism evidence="16">
    <name type="scientific">Timema bartmani</name>
    <dbReference type="NCBI Taxonomy" id="61472"/>
    <lineage>
        <taxon>Eukaryota</taxon>
        <taxon>Metazoa</taxon>
        <taxon>Ecdysozoa</taxon>
        <taxon>Arthropoda</taxon>
        <taxon>Hexapoda</taxon>
        <taxon>Insecta</taxon>
        <taxon>Pterygota</taxon>
        <taxon>Neoptera</taxon>
        <taxon>Polyneoptera</taxon>
        <taxon>Phasmatodea</taxon>
        <taxon>Timematodea</taxon>
        <taxon>Timematoidea</taxon>
        <taxon>Timematidae</taxon>
        <taxon>Timema</taxon>
    </lineage>
</organism>
<dbReference type="FunFam" id="2.60.40.60:FF:000092">
    <property type="entry name" value="Protocadherin 8"/>
    <property type="match status" value="2"/>
</dbReference>
<keyword evidence="2" id="KW-1003">Cell membrane</keyword>
<dbReference type="FunFam" id="2.60.40.60:FF:000015">
    <property type="entry name" value="FAT atypical cadherin 1"/>
    <property type="match status" value="1"/>
</dbReference>
<dbReference type="FunFam" id="2.60.40.60:FF:000266">
    <property type="entry name" value="Cadherin 23"/>
    <property type="match status" value="1"/>
</dbReference>
<dbReference type="SMART" id="SM00112">
    <property type="entry name" value="CA"/>
    <property type="match status" value="11"/>
</dbReference>
<dbReference type="PANTHER" id="PTHR24026:SF133">
    <property type="entry name" value="CADHERIN-RELATED FAMILY MEMBER 2"/>
    <property type="match status" value="1"/>
</dbReference>
<evidence type="ECO:0000256" key="10">
    <source>
        <dbReference type="ARBA" id="ARBA00023136"/>
    </source>
</evidence>
<name>A0A7R9I1W3_9NEOP</name>
<evidence type="ECO:0000256" key="1">
    <source>
        <dbReference type="ARBA" id="ARBA00004251"/>
    </source>
</evidence>
<evidence type="ECO:0000256" key="13">
    <source>
        <dbReference type="SAM" id="MobiDB-lite"/>
    </source>
</evidence>
<evidence type="ECO:0000313" key="16">
    <source>
        <dbReference type="EMBL" id="CAD7443571.1"/>
    </source>
</evidence>
<protein>
    <recommendedName>
        <fullName evidence="15">Cadherin domain-containing protein</fullName>
    </recommendedName>
</protein>
<evidence type="ECO:0000256" key="14">
    <source>
        <dbReference type="SAM" id="Phobius"/>
    </source>
</evidence>
<dbReference type="GO" id="GO:0060429">
    <property type="term" value="P:epithelium development"/>
    <property type="evidence" value="ECO:0007669"/>
    <property type="project" value="UniProtKB-ARBA"/>
</dbReference>
<comment type="subcellular location">
    <subcellularLocation>
        <location evidence="1">Cell membrane</location>
        <topology evidence="1">Single-pass type I membrane protein</topology>
    </subcellularLocation>
</comment>
<evidence type="ECO:0000256" key="2">
    <source>
        <dbReference type="ARBA" id="ARBA00022475"/>
    </source>
</evidence>
<dbReference type="Pfam" id="PF00028">
    <property type="entry name" value="Cadherin"/>
    <property type="match status" value="9"/>
</dbReference>
<evidence type="ECO:0000256" key="9">
    <source>
        <dbReference type="ARBA" id="ARBA00022989"/>
    </source>
</evidence>
<evidence type="ECO:0000256" key="7">
    <source>
        <dbReference type="ARBA" id="ARBA00022837"/>
    </source>
</evidence>
<dbReference type="InterPro" id="IPR020894">
    <property type="entry name" value="Cadherin_CS"/>
</dbReference>
<dbReference type="GO" id="GO:0007156">
    <property type="term" value="P:homophilic cell adhesion via plasma membrane adhesion molecules"/>
    <property type="evidence" value="ECO:0007669"/>
    <property type="project" value="InterPro"/>
</dbReference>
<evidence type="ECO:0000256" key="5">
    <source>
        <dbReference type="ARBA" id="ARBA00022729"/>
    </source>
</evidence>
<feature type="domain" description="Cadherin" evidence="15">
    <location>
        <begin position="94"/>
        <end position="207"/>
    </location>
</feature>
<dbReference type="PANTHER" id="PTHR24026">
    <property type="entry name" value="FAT ATYPICAL CADHERIN-RELATED"/>
    <property type="match status" value="1"/>
</dbReference>
<dbReference type="GO" id="GO:0005509">
    <property type="term" value="F:calcium ion binding"/>
    <property type="evidence" value="ECO:0007669"/>
    <property type="project" value="UniProtKB-UniRule"/>
</dbReference>
<dbReference type="PRINTS" id="PR00205">
    <property type="entry name" value="CADHERIN"/>
</dbReference>
<feature type="domain" description="Cadherin" evidence="15">
    <location>
        <begin position="1293"/>
        <end position="1416"/>
    </location>
</feature>
<keyword evidence="11" id="KW-0325">Glycoprotein</keyword>
<dbReference type="FunFam" id="2.60.40.60:FF:000123">
    <property type="entry name" value="Protocadherin beta 4"/>
    <property type="match status" value="1"/>
</dbReference>
<accession>A0A7R9I1W3</accession>
<keyword evidence="5" id="KW-0732">Signal</keyword>
<evidence type="ECO:0000256" key="11">
    <source>
        <dbReference type="ARBA" id="ARBA00023180"/>
    </source>
</evidence>
<keyword evidence="8" id="KW-0130">Cell adhesion</keyword>
<evidence type="ECO:0000256" key="3">
    <source>
        <dbReference type="ARBA" id="ARBA00022692"/>
    </source>
</evidence>
<evidence type="ECO:0000256" key="4">
    <source>
        <dbReference type="ARBA" id="ARBA00022723"/>
    </source>
</evidence>
<dbReference type="PROSITE" id="PS00232">
    <property type="entry name" value="CADHERIN_1"/>
    <property type="match status" value="3"/>
</dbReference>
<sequence>MNFEAYSFLGSNSEFSLRLEDVSGAFVVEPKTATGSTSVNIRVANSSLDYEDPNQRKFIILVIAEELNTDPRLSSTATVTVSIADANDNFPKFYQDGYTATVSETASPGTVVTTITATDRDSGDFGENGIIYQLSGNGAENFKVNNKTGVITVAVCPTPGTGNCLDFETKPVYYLNYKAMDDNGKGHSTVVPLMIQVIDANDNPPQFLSQNYKVTIDEGATKFDPPLRVQARDPDKSSEITYHILEGNINNLFAIDMHSGEITVVNAFGLDMTNVSSDIISLVVEAKDEKFSSSATVHISVRDVNNNQPVFTRESYVASIQEDTPVGTSVEQTQATDADSGVNADLSYVIQKGGYEDFSIDNETGLVKVASNLDYDRRNIYNIEIIAVDHGIPSLTGTTTLTVNIVNSNDKDPYFSPPTQRAEVSEDAATGTVFYTLNAKDPDINDTEVLHFAAIDPITAVDKNGKQVEHTEDFKRFFSVDQETGEVSVAEPLQREIAAIVRLTVLVTDTSAPNTQQGTDVKKCRRECSGNVSHGGTERCSGNVSRGGTEGCFDNVSRGGTERCSGNVSRGETEGCSGNVSRGRTEGCSGNVSVVVERKDVPATLVVVERKDVLATGELVTDGLENMDFGVVQAVEGVGGVACASILVVTIVDVNDYPPVFSKPWTSQDPSYTVEILEEQPIGSVVDTFTATDPDSNIEYYAIEPDSDFFEVHNTTGVVRTKKRIDYEKMKALNFTIVAYDSGKPQKSASADVTVNIINVNDMDPVFSQSSYDAEVLENSPAGTHVVTVTATDADEGRIGQVMYSLVGEHSSEFTVDHDSGEVLVSNPSFLDRETTAEITIQVMASDGAPADTRRTVSVPVYVNDNPPVFVHHNYHASIVENIVVSPPSPIVQVLADDIDQGINGAVRYSIVSGNQGDVFKLIEETGILYPAKSLVGKPREFHLVVQARDGDGNGQFYDQATVDINVLDVNLNKPIFIMPAHPNATVEVPEARAFKRAGAYRPRAIKRAIIYRPRAIKGARAYSPRAFKKARAYSPRVFKRARAYHFRALGRESLPSQGLQERASRPRANAGLPNYLVMTVKAVDKDTGDNGRVSYHLKVGNENQQETEEFSINHDTGELRTKIILDREIRAKYELLLVAKDHGSPTSYETLHFLTVLLVDTDDNIPQFPVDGTTHPYRFRLSENLPGQQFVGRVEAVDHDEGKHAIIYYYILLGNVDNQFYINKLDGRLYANQTFDREKKGEYELYIKASNDPNYYPTKEGKEDLNELDEDKSVAHVIITILDENDNPPKFERQNYYAGVNAMANINEFVAKLSAIDPDLGDNGTLTYYIAASNLFKYGSNRSSGSIIPSPFNVSENGKLVTANYMAEYNQDRFILDIIAKEKSYPERQAITRVHVWIYEPQQLIRVILSRPPEEVNQERDMIVAELSNVTNSLIVVDDIRYHVDAGGNIHRDWCDMYLHVVDGPSQAITDIPEVLRVIDANYDFLKDYYAGFAIENVVPAFVGMREEAFDPALAALIALLIVLFVGCITFIVVCCCLRHW</sequence>
<evidence type="ECO:0000256" key="12">
    <source>
        <dbReference type="PROSITE-ProRule" id="PRU00043"/>
    </source>
</evidence>
<feature type="domain" description="Cadherin" evidence="15">
    <location>
        <begin position="871"/>
        <end position="977"/>
    </location>
</feature>
<keyword evidence="4" id="KW-0479">Metal-binding</keyword>
<feature type="domain" description="Cadherin" evidence="15">
    <location>
        <begin position="6"/>
        <end position="93"/>
    </location>
</feature>
<keyword evidence="10 14" id="KW-0472">Membrane</keyword>
<dbReference type="EMBL" id="OD566208">
    <property type="protein sequence ID" value="CAD7443571.1"/>
    <property type="molecule type" value="Genomic_DNA"/>
</dbReference>
<dbReference type="PROSITE" id="PS50268">
    <property type="entry name" value="CADHERIN_2"/>
    <property type="match status" value="11"/>
</dbReference>
<dbReference type="SUPFAM" id="SSF49313">
    <property type="entry name" value="Cadherin-like"/>
    <property type="match status" value="10"/>
</dbReference>
<reference evidence="16" key="1">
    <citation type="submission" date="2020-11" db="EMBL/GenBank/DDBJ databases">
        <authorList>
            <person name="Tran Van P."/>
        </authorList>
    </citation>
    <scope>NUCLEOTIDE SEQUENCE</scope>
</reference>
<gene>
    <name evidence="16" type="ORF">TBIB3V08_LOCUS5973</name>
</gene>
<feature type="compositionally biased region" description="Polar residues" evidence="13">
    <location>
        <begin position="564"/>
        <end position="582"/>
    </location>
</feature>
<dbReference type="CDD" id="cd11304">
    <property type="entry name" value="Cadherin_repeat"/>
    <property type="match status" value="11"/>
</dbReference>
<dbReference type="FunFam" id="2.60.40.60:FF:000378">
    <property type="entry name" value="Cadherin-87A"/>
    <property type="match status" value="1"/>
</dbReference>
<proteinExistence type="predicted"/>
<feature type="domain" description="Cadherin" evidence="15">
    <location>
        <begin position="768"/>
        <end position="870"/>
    </location>
</feature>
<feature type="domain" description="Cadherin" evidence="15">
    <location>
        <begin position="312"/>
        <end position="415"/>
    </location>
</feature>
<feature type="domain" description="Cadherin" evidence="15">
    <location>
        <begin position="416"/>
        <end position="513"/>
    </location>
</feature>
<dbReference type="InterPro" id="IPR015919">
    <property type="entry name" value="Cadherin-like_sf"/>
</dbReference>
<keyword evidence="9 14" id="KW-1133">Transmembrane helix</keyword>
<dbReference type="GO" id="GO:0009653">
    <property type="term" value="P:anatomical structure morphogenesis"/>
    <property type="evidence" value="ECO:0007669"/>
    <property type="project" value="UniProtKB-ARBA"/>
</dbReference>
<dbReference type="GO" id="GO:0005886">
    <property type="term" value="C:plasma membrane"/>
    <property type="evidence" value="ECO:0007669"/>
    <property type="project" value="UniProtKB-SubCell"/>
</dbReference>
<feature type="transmembrane region" description="Helical" evidence="14">
    <location>
        <begin position="1514"/>
        <end position="1539"/>
    </location>
</feature>
<feature type="region of interest" description="Disordered" evidence="13">
    <location>
        <begin position="563"/>
        <end position="582"/>
    </location>
</feature>
<dbReference type="Gene3D" id="2.60.40.60">
    <property type="entry name" value="Cadherins"/>
    <property type="match status" value="11"/>
</dbReference>
<dbReference type="FunFam" id="2.60.40.60:FF:000020">
    <property type="entry name" value="Dachsous cadherin-related 1b"/>
    <property type="match status" value="1"/>
</dbReference>
<feature type="domain" description="Cadherin" evidence="15">
    <location>
        <begin position="208"/>
        <end position="311"/>
    </location>
</feature>
<keyword evidence="3 14" id="KW-0812">Transmembrane</keyword>
<dbReference type="FunFam" id="2.60.40.60:FF:000026">
    <property type="entry name" value="FAT atypical cadherin 1"/>
    <property type="match status" value="1"/>
</dbReference>
<evidence type="ECO:0000256" key="8">
    <source>
        <dbReference type="ARBA" id="ARBA00022889"/>
    </source>
</evidence>
<feature type="domain" description="Cadherin" evidence="15">
    <location>
        <begin position="1174"/>
        <end position="1292"/>
    </location>
</feature>
<feature type="domain" description="Cadherin" evidence="15">
    <location>
        <begin position="668"/>
        <end position="767"/>
    </location>
</feature>
<keyword evidence="7 12" id="KW-0106">Calcium</keyword>
<evidence type="ECO:0000256" key="6">
    <source>
        <dbReference type="ARBA" id="ARBA00022737"/>
    </source>
</evidence>
<feature type="domain" description="Cadherin" evidence="15">
    <location>
        <begin position="1078"/>
        <end position="1169"/>
    </location>
</feature>
<dbReference type="InterPro" id="IPR002126">
    <property type="entry name" value="Cadherin-like_dom"/>
</dbReference>